<evidence type="ECO:0000256" key="1">
    <source>
        <dbReference type="SAM" id="MobiDB-lite"/>
    </source>
</evidence>
<dbReference type="Proteomes" id="UP000217257">
    <property type="component" value="Chromosome"/>
</dbReference>
<reference evidence="2 3" key="1">
    <citation type="submission" date="2017-06" db="EMBL/GenBank/DDBJ databases">
        <title>Sequencing and comparative analysis of myxobacterial genomes.</title>
        <authorList>
            <person name="Rupp O."/>
            <person name="Goesmann A."/>
            <person name="Sogaard-Andersen L."/>
        </authorList>
    </citation>
    <scope>NUCLEOTIDE SEQUENCE [LARGE SCALE GENOMIC DNA]</scope>
    <source>
        <strain evidence="2 3">DSM 52655</strain>
    </source>
</reference>
<evidence type="ECO:0000313" key="2">
    <source>
        <dbReference type="EMBL" id="ATB43397.1"/>
    </source>
</evidence>
<gene>
    <name evidence="2" type="ORF">CYFUS_008877</name>
</gene>
<feature type="region of interest" description="Disordered" evidence="1">
    <location>
        <begin position="65"/>
        <end position="93"/>
    </location>
</feature>
<feature type="region of interest" description="Disordered" evidence="1">
    <location>
        <begin position="475"/>
        <end position="506"/>
    </location>
</feature>
<sequence length="772" mass="83097">MRAEARANRWAALLVAVLLSTGCVTLAPRQGGSTAEGPRSLSTWRETGAGMPPLEAPAPLALPEASEHAFSGNPGGQERLHRRRSARGLGPDAALANSGEAPVYEVASAAAPEEPPSCGGQAVPPGWPDFSSSREALLAPFLSCTSPGEVLALQERVDMPRLLEVLDDWSAVRLGALGPPREDIARQLNEKRKSLLVKAPAAYGRLNAQVLAVYSVDSAYDDDLREILFLLAQDKRLAETLALLPAFQVALEKRGLKPTARVDRDSELGDLGRGLVRAGKDVLSSSLMAGGGRDFAFLPIRLQLPPEYQEALATAEQELMRNAAADSMAVSAFDELTFGVPLGAYHSVATTLHGGKLLWKGELEEGTREVAPALVLGLIAGGKGLRNLSKGEGAAGMRLRIVSGVEVAQARLRALTETARQFKGAMSLEGLRELVREVRASREAGRFVAVGGADAALALHEAGGDVARARPLMSRAKPGATGSQPLKAGAENGAGEAARPSATKAGAEGRLGTLASLVDEGVGHTPAVVEAKLAAVELEATGPRLPRDMGVLEKHRPSLAAPPSEARGNPRWREYVDYYEKRQREVEKGTATEGPLRWEPYERMRAWFARGMAFEADMVKLLREDATRPRLQRRFLGDFDKPRVEVQVGVRKPGPGLRYADVLVIEEGELGGRPRRVETFSFKSRDLSRLDPDALTAQVIEDAREALQKYGERLDIRRESLHSLFPDGRKVQVSRVRLIYEGGELKPMKIDDLDSVVTAAEQAVPGVEVLFQ</sequence>
<organism evidence="2 3">
    <name type="scientific">Cystobacter fuscus</name>
    <dbReference type="NCBI Taxonomy" id="43"/>
    <lineage>
        <taxon>Bacteria</taxon>
        <taxon>Pseudomonadati</taxon>
        <taxon>Myxococcota</taxon>
        <taxon>Myxococcia</taxon>
        <taxon>Myxococcales</taxon>
        <taxon>Cystobacterineae</taxon>
        <taxon>Archangiaceae</taxon>
        <taxon>Cystobacter</taxon>
    </lineage>
</organism>
<dbReference type="PROSITE" id="PS51257">
    <property type="entry name" value="PROKAR_LIPOPROTEIN"/>
    <property type="match status" value="1"/>
</dbReference>
<proteinExistence type="predicted"/>
<name>A0A250JIU7_9BACT</name>
<dbReference type="KEGG" id="cfus:CYFUS_008877"/>
<feature type="compositionally biased region" description="Low complexity" evidence="1">
    <location>
        <begin position="488"/>
        <end position="498"/>
    </location>
</feature>
<evidence type="ECO:0000313" key="3">
    <source>
        <dbReference type="Proteomes" id="UP000217257"/>
    </source>
</evidence>
<dbReference type="EMBL" id="CP022098">
    <property type="protein sequence ID" value="ATB43397.1"/>
    <property type="molecule type" value="Genomic_DNA"/>
</dbReference>
<dbReference type="RefSeq" id="WP_232537173.1">
    <property type="nucleotide sequence ID" value="NZ_CP022098.1"/>
</dbReference>
<protein>
    <recommendedName>
        <fullName evidence="4">Lipoprotein</fullName>
    </recommendedName>
</protein>
<accession>A0A250JIU7</accession>
<dbReference type="AlphaFoldDB" id="A0A250JIU7"/>
<evidence type="ECO:0008006" key="4">
    <source>
        <dbReference type="Google" id="ProtNLM"/>
    </source>
</evidence>